<feature type="transmembrane region" description="Helical" evidence="1">
    <location>
        <begin position="12"/>
        <end position="33"/>
    </location>
</feature>
<dbReference type="Proteomes" id="UP000007718">
    <property type="component" value="Chromosome"/>
</dbReference>
<sequence>MSERWQAVLRGLGWLWLAFPLLSAALLLLWGLWQQATARGDVGWAVTYSQNPLDWLQGLALWLGPGLALLWAGRRRSAL</sequence>
<evidence type="ECO:0000313" key="2">
    <source>
        <dbReference type="EMBL" id="ADY27075.1"/>
    </source>
</evidence>
<gene>
    <name evidence="2" type="ordered locus">Deipr_1944</name>
</gene>
<dbReference type="AlphaFoldDB" id="F0RMD8"/>
<keyword evidence="1" id="KW-0472">Membrane</keyword>
<dbReference type="RefSeq" id="WP_013615683.1">
    <property type="nucleotide sequence ID" value="NC_015161.1"/>
</dbReference>
<keyword evidence="1" id="KW-1133">Transmembrane helix</keyword>
<accession>F0RMD8</accession>
<organism evidence="2 3">
    <name type="scientific">Deinococcus proteolyticus (strain ATCC 35074 / DSM 20540 / JCM 6276 / NBRC 101906 / NCIMB 13154 / VKM Ac-1939 / CCM 2703 / MRP)</name>
    <dbReference type="NCBI Taxonomy" id="693977"/>
    <lineage>
        <taxon>Bacteria</taxon>
        <taxon>Thermotogati</taxon>
        <taxon>Deinococcota</taxon>
        <taxon>Deinococci</taxon>
        <taxon>Deinococcales</taxon>
        <taxon>Deinococcaceae</taxon>
        <taxon>Deinococcus</taxon>
    </lineage>
</organism>
<keyword evidence="1" id="KW-0812">Transmembrane</keyword>
<evidence type="ECO:0000256" key="1">
    <source>
        <dbReference type="SAM" id="Phobius"/>
    </source>
</evidence>
<dbReference type="STRING" id="693977.Deipr_1944"/>
<reference evidence="2 3" key="2">
    <citation type="journal article" date="2012" name="Stand. Genomic Sci.">
        <title>Complete genome sequence of the orange-red pigmented, radioresistant Deinococcus proteolyticus type strain (MRP(T)).</title>
        <authorList>
            <person name="Copeland A."/>
            <person name="Zeytun A."/>
            <person name="Yassawong M."/>
            <person name="Nolan M."/>
            <person name="Lucas S."/>
            <person name="Hammon N."/>
            <person name="Deshpande S."/>
            <person name="Cheng J.F."/>
            <person name="Han C."/>
            <person name="Tapia R."/>
            <person name="Goodwin L.A."/>
            <person name="Pitluck S."/>
            <person name="Mavromatis K."/>
            <person name="Liolios K."/>
            <person name="Pagani I."/>
            <person name="Ivanova N."/>
            <person name="Mikhailova N."/>
            <person name="Pati A."/>
            <person name="Chen A."/>
            <person name="Palaniappan K."/>
            <person name="Land M."/>
            <person name="Hauser L."/>
            <person name="Jeffries C.D."/>
            <person name="Brambilla E.M."/>
            <person name="Rohde M."/>
            <person name="Sikorski J."/>
            <person name="Pukall R."/>
            <person name="Goker M."/>
            <person name="Detter J.C."/>
            <person name="Woyke T."/>
            <person name="Bristow J."/>
            <person name="Eisen J.A."/>
            <person name="Markowitz V."/>
            <person name="Hugenholtz P."/>
            <person name="Kyrpides N.C."/>
            <person name="Klenk H.P."/>
            <person name="Lapidus A."/>
        </authorList>
    </citation>
    <scope>NUCLEOTIDE SEQUENCE [LARGE SCALE GENOMIC DNA]</scope>
    <source>
        <strain evidence="3">ATCC 35074 / DSM 20540 / JCM 6276 / NBRC 101906 / NCIMB 13154 / VKM Ac-1939 / CCM 2703 / MRP</strain>
    </source>
</reference>
<protein>
    <submittedName>
        <fullName evidence="2">Uncharacterized protein</fullName>
    </submittedName>
</protein>
<dbReference type="EMBL" id="CP002536">
    <property type="protein sequence ID" value="ADY27075.1"/>
    <property type="molecule type" value="Genomic_DNA"/>
</dbReference>
<reference evidence="3" key="1">
    <citation type="submission" date="2011-02" db="EMBL/GenBank/DDBJ databases">
        <title>The complete sequence of chromosome of Deinococcus proteolyticus DSM 20540.</title>
        <authorList>
            <consortium name="US DOE Joint Genome Institute (JGI-PGF)"/>
            <person name="Lucas S."/>
            <person name="Copeland A."/>
            <person name="Lapidus A."/>
            <person name="Bruce D."/>
            <person name="Goodwin L."/>
            <person name="Pitluck S."/>
            <person name="Kyrpides N."/>
            <person name="Mavromatis K."/>
            <person name="Pagani I."/>
            <person name="Ivanova N."/>
            <person name="Ovchinnikova G."/>
            <person name="Zeytun A."/>
            <person name="Detter J.C."/>
            <person name="Han C."/>
            <person name="Land M."/>
            <person name="Hauser L."/>
            <person name="Markowitz V."/>
            <person name="Cheng J.-F."/>
            <person name="Hugenholtz P."/>
            <person name="Woyke T."/>
            <person name="Wu D."/>
            <person name="Pukall R."/>
            <person name="Steenblock K."/>
            <person name="Brambilla E."/>
            <person name="Klenk H.-P."/>
            <person name="Eisen J.A."/>
        </authorList>
    </citation>
    <scope>NUCLEOTIDE SEQUENCE [LARGE SCALE GENOMIC DNA]</scope>
    <source>
        <strain evidence="3">ATCC 35074 / DSM 20540 / JCM 6276 / NBRC 101906 / NCIMB 13154 / VKM Ac-1939 / CCM 2703 / MRP</strain>
    </source>
</reference>
<evidence type="ECO:0000313" key="3">
    <source>
        <dbReference type="Proteomes" id="UP000007718"/>
    </source>
</evidence>
<dbReference type="KEGG" id="dpt:Deipr_1944"/>
<name>F0RMD8_DEIPM</name>
<keyword evidence="3" id="KW-1185">Reference proteome</keyword>
<dbReference type="HOGENOM" id="CLU_2600271_0_0_0"/>
<proteinExistence type="predicted"/>
<feature type="transmembrane region" description="Helical" evidence="1">
    <location>
        <begin position="53"/>
        <end position="73"/>
    </location>
</feature>